<dbReference type="STRING" id="332411.VI06_09010"/>
<evidence type="ECO:0000256" key="9">
    <source>
        <dbReference type="SAM" id="Phobius"/>
    </source>
</evidence>
<dbReference type="EMBL" id="AP018823">
    <property type="protein sequence ID" value="BBF87815.1"/>
    <property type="molecule type" value="Genomic_DNA"/>
</dbReference>
<dbReference type="OrthoDB" id="5441488at2"/>
<dbReference type="InterPro" id="IPR004089">
    <property type="entry name" value="MCPsignal_dom"/>
</dbReference>
<keyword evidence="3 9" id="KW-1133">Transmembrane helix</keyword>
<organism evidence="11 12">
    <name type="scientific">Aquitalea magnusonii</name>
    <dbReference type="NCBI Taxonomy" id="332411"/>
    <lineage>
        <taxon>Bacteria</taxon>
        <taxon>Pseudomonadati</taxon>
        <taxon>Pseudomonadota</taxon>
        <taxon>Betaproteobacteria</taxon>
        <taxon>Neisseriales</taxon>
        <taxon>Chromobacteriaceae</taxon>
        <taxon>Aquitalea</taxon>
    </lineage>
</organism>
<dbReference type="GO" id="GO:0004888">
    <property type="term" value="F:transmembrane signaling receptor activity"/>
    <property type="evidence" value="ECO:0007669"/>
    <property type="project" value="InterPro"/>
</dbReference>
<evidence type="ECO:0000256" key="4">
    <source>
        <dbReference type="ARBA" id="ARBA00023136"/>
    </source>
</evidence>
<dbReference type="AlphaFoldDB" id="A0A3G9GJV4"/>
<evidence type="ECO:0000256" key="6">
    <source>
        <dbReference type="ARBA" id="ARBA00029447"/>
    </source>
</evidence>
<dbReference type="PRINTS" id="PR00260">
    <property type="entry name" value="CHEMTRNSDUCR"/>
</dbReference>
<evidence type="ECO:0000256" key="7">
    <source>
        <dbReference type="PROSITE-ProRule" id="PRU00284"/>
    </source>
</evidence>
<evidence type="ECO:0000256" key="8">
    <source>
        <dbReference type="SAM" id="MobiDB-lite"/>
    </source>
</evidence>
<dbReference type="GO" id="GO:0016020">
    <property type="term" value="C:membrane"/>
    <property type="evidence" value="ECO:0007669"/>
    <property type="project" value="UniProtKB-SubCell"/>
</dbReference>
<evidence type="ECO:0000313" key="12">
    <source>
        <dbReference type="Proteomes" id="UP000198290"/>
    </source>
</evidence>
<feature type="compositionally biased region" description="Polar residues" evidence="8">
    <location>
        <begin position="286"/>
        <end position="296"/>
    </location>
</feature>
<dbReference type="SMART" id="SM00283">
    <property type="entry name" value="MA"/>
    <property type="match status" value="1"/>
</dbReference>
<keyword evidence="5 7" id="KW-0807">Transducer</keyword>
<dbReference type="GO" id="GO:0006935">
    <property type="term" value="P:chemotaxis"/>
    <property type="evidence" value="ECO:0007669"/>
    <property type="project" value="InterPro"/>
</dbReference>
<protein>
    <submittedName>
        <fullName evidence="11">Methyl-accepting chemotaxis protein I</fullName>
    </submittedName>
</protein>
<name>A0A3G9GJV4_9NEIS</name>
<accession>A0A3G9GJV4</accession>
<dbReference type="CDD" id="cd11386">
    <property type="entry name" value="MCP_signal"/>
    <property type="match status" value="1"/>
</dbReference>
<sequence length="541" mass="57788">MSHPQQKLKPLLAGFIAIVVALLLALGSITLFSLQRMDQTAHYEQDVTNALVRNMSDVRYHVVQIQQFLTDVSATGDADGYKDAEEHYQAVLQNLPAMTSLDPQLGSRVNGMQQALEQFYAVGKRMAKAYIDGGREAGNVLMKEKGSGFDDRAETLTKQVEALNSEIQQHDRTAYAAMNQTAADLRHMMLGLTAMLVIVVVLGGVLLYRRVFGLLGGEPALAMEVANRIASGDLSQQIALSAASQGSLLHSLAAMQRQLRDITSNIRTLSGELDSSADNMSGAAHQLQQASTVQSESTRSMSVSVEEVLQSIQQLGSQSEDVGNEASRAGAMVSDCEQLIHATASDISHIAQRIGSAASAIDNLDKQTDAIASITRTIHDIADQTNLLALNAAIEAARAGEMGRGFAVVADEVRKLAERTGVATVEISGQIDTIRQGMGGVVEVMQNSVEASNRGVAQTHKAREAISSIRQNTDQIVGHIQGISLALREQQSAMGDMAQRIEVIANMTESNQSTVEASAAASDQLNSHAKALQAAVGIFRS</sequence>
<dbReference type="PANTHER" id="PTHR32089:SF119">
    <property type="entry name" value="METHYL-ACCEPTING CHEMOTAXIS PROTEIN CTPL"/>
    <property type="match status" value="1"/>
</dbReference>
<reference evidence="12" key="1">
    <citation type="journal article" date="2017" name="Biotechnol. Biofuels">
        <title>Evaluation of environmental bacterial communities as a factor affecting the growth of duckweed Lemna minor.</title>
        <authorList>
            <person name="Ishizawa H."/>
            <person name="Kuroda M."/>
            <person name="Morikawa M."/>
            <person name="Ike M."/>
        </authorList>
    </citation>
    <scope>NUCLEOTIDE SEQUENCE [LARGE SCALE GENOMIC DNA]</scope>
    <source>
        <strain evidence="12">H3</strain>
    </source>
</reference>
<proteinExistence type="inferred from homology"/>
<dbReference type="Pfam" id="PF00015">
    <property type="entry name" value="MCPsignal"/>
    <property type="match status" value="1"/>
</dbReference>
<feature type="transmembrane region" description="Helical" evidence="9">
    <location>
        <begin position="12"/>
        <end position="34"/>
    </location>
</feature>
<evidence type="ECO:0000256" key="3">
    <source>
        <dbReference type="ARBA" id="ARBA00022989"/>
    </source>
</evidence>
<comment type="similarity">
    <text evidence="6">Belongs to the methyl-accepting chemotaxis (MCP) protein family.</text>
</comment>
<dbReference type="Gene3D" id="1.10.287.950">
    <property type="entry name" value="Methyl-accepting chemotaxis protein"/>
    <property type="match status" value="1"/>
</dbReference>
<evidence type="ECO:0000256" key="1">
    <source>
        <dbReference type="ARBA" id="ARBA00004141"/>
    </source>
</evidence>
<reference evidence="11 12" key="2">
    <citation type="journal article" date="2017" name="Genome Announc.">
        <title>Draft genome sequence of Aquitalea magnusonii strain H3, a plant growth-promoting bacterium of duckweed Lemna minor.</title>
        <authorList>
            <person name="Ishizawa H."/>
            <person name="Kuroda M."/>
            <person name="Ike M."/>
        </authorList>
    </citation>
    <scope>NUCLEOTIDE SEQUENCE [LARGE SCALE GENOMIC DNA]</scope>
    <source>
        <strain evidence="11 12">H3</strain>
    </source>
</reference>
<feature type="transmembrane region" description="Helical" evidence="9">
    <location>
        <begin position="188"/>
        <end position="208"/>
    </location>
</feature>
<keyword evidence="4 9" id="KW-0472">Membrane</keyword>
<feature type="domain" description="Methyl-accepting transducer" evidence="10">
    <location>
        <begin position="269"/>
        <end position="505"/>
    </location>
</feature>
<dbReference type="Proteomes" id="UP000198290">
    <property type="component" value="Chromosome"/>
</dbReference>
<gene>
    <name evidence="11" type="ORF">DLM_4243</name>
</gene>
<dbReference type="PROSITE" id="PS50111">
    <property type="entry name" value="CHEMOTAXIS_TRANSDUC_2"/>
    <property type="match status" value="1"/>
</dbReference>
<dbReference type="SUPFAM" id="SSF58104">
    <property type="entry name" value="Methyl-accepting chemotaxis protein (MCP) signaling domain"/>
    <property type="match status" value="1"/>
</dbReference>
<dbReference type="FunFam" id="1.10.287.950:FF:000001">
    <property type="entry name" value="Methyl-accepting chemotaxis sensory transducer"/>
    <property type="match status" value="1"/>
</dbReference>
<dbReference type="PANTHER" id="PTHR32089">
    <property type="entry name" value="METHYL-ACCEPTING CHEMOTAXIS PROTEIN MCPB"/>
    <property type="match status" value="1"/>
</dbReference>
<keyword evidence="12" id="KW-1185">Reference proteome</keyword>
<evidence type="ECO:0000259" key="10">
    <source>
        <dbReference type="PROSITE" id="PS50111"/>
    </source>
</evidence>
<evidence type="ECO:0000256" key="5">
    <source>
        <dbReference type="ARBA" id="ARBA00023224"/>
    </source>
</evidence>
<dbReference type="InterPro" id="IPR004090">
    <property type="entry name" value="Chemotax_Me-accpt_rcpt"/>
</dbReference>
<evidence type="ECO:0000313" key="11">
    <source>
        <dbReference type="EMBL" id="BBF87815.1"/>
    </source>
</evidence>
<keyword evidence="2 9" id="KW-0812">Transmembrane</keyword>
<reference evidence="12" key="3">
    <citation type="journal article" date="2017" name="Plant Physiol. Biochem.">
        <title>Differential oxidative and antioxidative response of duckweed Lemna minor toward plant growth promoting/inhibiting bacteria.</title>
        <authorList>
            <person name="Ishizawa H."/>
            <person name="Kuroda M."/>
            <person name="Morikawa M."/>
            <person name="Ike M."/>
        </authorList>
    </citation>
    <scope>NUCLEOTIDE SEQUENCE [LARGE SCALE GENOMIC DNA]</scope>
    <source>
        <strain evidence="12">H3</strain>
    </source>
</reference>
<feature type="region of interest" description="Disordered" evidence="8">
    <location>
        <begin position="277"/>
        <end position="296"/>
    </location>
</feature>
<evidence type="ECO:0000256" key="2">
    <source>
        <dbReference type="ARBA" id="ARBA00022692"/>
    </source>
</evidence>
<comment type="subcellular location">
    <subcellularLocation>
        <location evidence="1">Membrane</location>
        <topology evidence="1">Multi-pass membrane protein</topology>
    </subcellularLocation>
</comment>
<dbReference type="RefSeq" id="WP_089082898.1">
    <property type="nucleotide sequence ID" value="NZ_AP018823.1"/>
</dbReference>
<dbReference type="KEGG" id="amah:DLM_4243"/>
<dbReference type="GO" id="GO:0007165">
    <property type="term" value="P:signal transduction"/>
    <property type="evidence" value="ECO:0007669"/>
    <property type="project" value="UniProtKB-KW"/>
</dbReference>